<gene>
    <name evidence="2" type="primary">CHR12</name>
    <name evidence="2" type="ORF">SPIL2461_LOCUS3585</name>
</gene>
<protein>
    <submittedName>
        <fullName evidence="2">CHR12 protein</fullName>
    </submittedName>
</protein>
<accession>A0A812KKP0</accession>
<dbReference type="Proteomes" id="UP000649617">
    <property type="component" value="Unassembled WGS sequence"/>
</dbReference>
<name>A0A812KKP0_SYMPI</name>
<dbReference type="EMBL" id="CAJNIZ010004384">
    <property type="protein sequence ID" value="CAE7232044.1"/>
    <property type="molecule type" value="Genomic_DNA"/>
</dbReference>
<dbReference type="AlphaFoldDB" id="A0A812KKP0"/>
<evidence type="ECO:0000313" key="2">
    <source>
        <dbReference type="EMBL" id="CAE7232044.1"/>
    </source>
</evidence>
<proteinExistence type="predicted"/>
<feature type="non-terminal residue" evidence="2">
    <location>
        <position position="1"/>
    </location>
</feature>
<evidence type="ECO:0000256" key="1">
    <source>
        <dbReference type="SAM" id="MobiDB-lite"/>
    </source>
</evidence>
<feature type="non-terminal residue" evidence="2">
    <location>
        <position position="131"/>
    </location>
</feature>
<feature type="region of interest" description="Disordered" evidence="1">
    <location>
        <begin position="66"/>
        <end position="85"/>
    </location>
</feature>
<comment type="caution">
    <text evidence="2">The sequence shown here is derived from an EMBL/GenBank/DDBJ whole genome shotgun (WGS) entry which is preliminary data.</text>
</comment>
<evidence type="ECO:0000313" key="3">
    <source>
        <dbReference type="Proteomes" id="UP000649617"/>
    </source>
</evidence>
<organism evidence="2 3">
    <name type="scientific">Symbiodinium pilosum</name>
    <name type="common">Dinoflagellate</name>
    <dbReference type="NCBI Taxonomy" id="2952"/>
    <lineage>
        <taxon>Eukaryota</taxon>
        <taxon>Sar</taxon>
        <taxon>Alveolata</taxon>
        <taxon>Dinophyceae</taxon>
        <taxon>Suessiales</taxon>
        <taxon>Symbiodiniaceae</taxon>
        <taxon>Symbiodinium</taxon>
    </lineage>
</organism>
<dbReference type="OrthoDB" id="417753at2759"/>
<sequence length="131" mass="14350">EMLAQKKTTPKVEELVQKQLQLLSCVAKNRTTEPGTVTGCDKLVEDMKYMVSCATAMELQELNTAALPPQDGPCKKVPSNQRGDPNMKCGTDVLLQLIMDPDLADEIAYVSKRGGIPDDAWKGQSFMAAYN</sequence>
<keyword evidence="3" id="KW-1185">Reference proteome</keyword>
<reference evidence="2" key="1">
    <citation type="submission" date="2021-02" db="EMBL/GenBank/DDBJ databases">
        <authorList>
            <person name="Dougan E. K."/>
            <person name="Rhodes N."/>
            <person name="Thang M."/>
            <person name="Chan C."/>
        </authorList>
    </citation>
    <scope>NUCLEOTIDE SEQUENCE</scope>
</reference>